<evidence type="ECO:0000313" key="8">
    <source>
        <dbReference type="EMBL" id="OGC86792.1"/>
    </source>
</evidence>
<evidence type="ECO:0000256" key="4">
    <source>
        <dbReference type="HAMAP-Rule" id="MF_01341"/>
    </source>
</evidence>
<comment type="subunit">
    <text evidence="4">Part of the 50S ribosomal subunit.</text>
</comment>
<keyword evidence="2 4" id="KW-0689">Ribosomal protein</keyword>
<feature type="domain" description="Large ribosomal subunit protein uL15/eL18" evidence="7">
    <location>
        <begin position="73"/>
        <end position="142"/>
    </location>
</feature>
<dbReference type="PANTHER" id="PTHR12934:SF11">
    <property type="entry name" value="LARGE RIBOSOMAL SUBUNIT PROTEIN UL15M"/>
    <property type="match status" value="1"/>
</dbReference>
<protein>
    <recommendedName>
        <fullName evidence="4">Large ribosomal subunit protein uL15</fullName>
    </recommendedName>
</protein>
<dbReference type="GO" id="GO:0006412">
    <property type="term" value="P:translation"/>
    <property type="evidence" value="ECO:0007669"/>
    <property type="project" value="UniProtKB-UniRule"/>
</dbReference>
<evidence type="ECO:0000256" key="1">
    <source>
        <dbReference type="ARBA" id="ARBA00007320"/>
    </source>
</evidence>
<dbReference type="Proteomes" id="UP000178585">
    <property type="component" value="Unassembled WGS sequence"/>
</dbReference>
<dbReference type="HAMAP" id="MF_01341">
    <property type="entry name" value="Ribosomal_uL15"/>
    <property type="match status" value="1"/>
</dbReference>
<dbReference type="InterPro" id="IPR005749">
    <property type="entry name" value="Ribosomal_uL15_bac-type"/>
</dbReference>
<accession>A0A1F4XYL8</accession>
<name>A0A1F4XYL8_9BACT</name>
<sequence>MQLHDLQRKTANKGSKRIGRGRASGKGKTSGRGTKGQKARAGHRIRPDVREKIKKLPKLRGYAFASISERVHPVNLGVLESVFSAGDTVSPATLRERGVVRGRKGKTLAVKILGTGDITKKLTIKGCTVSASAKEKIEKAGGILSS</sequence>
<feature type="region of interest" description="Disordered" evidence="6">
    <location>
        <begin position="1"/>
        <end position="48"/>
    </location>
</feature>
<dbReference type="Pfam" id="PF00828">
    <property type="entry name" value="Ribosomal_L27A"/>
    <property type="match status" value="1"/>
</dbReference>
<evidence type="ECO:0000256" key="3">
    <source>
        <dbReference type="ARBA" id="ARBA00023274"/>
    </source>
</evidence>
<dbReference type="STRING" id="1797245.A2949_00980"/>
<dbReference type="GO" id="GO:0019843">
    <property type="term" value="F:rRNA binding"/>
    <property type="evidence" value="ECO:0007669"/>
    <property type="project" value="UniProtKB-UniRule"/>
</dbReference>
<dbReference type="SUPFAM" id="SSF52080">
    <property type="entry name" value="Ribosomal proteins L15p and L18e"/>
    <property type="match status" value="1"/>
</dbReference>
<keyword evidence="3 4" id="KW-0687">Ribonucleoprotein</keyword>
<dbReference type="Gene3D" id="3.100.10.10">
    <property type="match status" value="1"/>
</dbReference>
<dbReference type="InterPro" id="IPR036227">
    <property type="entry name" value="Ribosomal_uL15/eL18_sf"/>
</dbReference>
<feature type="compositionally biased region" description="Basic residues" evidence="6">
    <location>
        <begin position="35"/>
        <end position="44"/>
    </location>
</feature>
<proteinExistence type="inferred from homology"/>
<comment type="caution">
    <text evidence="8">The sequence shown here is derived from an EMBL/GenBank/DDBJ whole genome shotgun (WGS) entry which is preliminary data.</text>
</comment>
<evidence type="ECO:0000256" key="2">
    <source>
        <dbReference type="ARBA" id="ARBA00022980"/>
    </source>
</evidence>
<dbReference type="InterPro" id="IPR030878">
    <property type="entry name" value="Ribosomal_uL15"/>
</dbReference>
<dbReference type="PANTHER" id="PTHR12934">
    <property type="entry name" value="50S RIBOSOMAL PROTEIN L15"/>
    <property type="match status" value="1"/>
</dbReference>
<feature type="compositionally biased region" description="Basic residues" evidence="6">
    <location>
        <begin position="10"/>
        <end position="25"/>
    </location>
</feature>
<dbReference type="EMBL" id="MEWZ01000014">
    <property type="protein sequence ID" value="OGC86792.1"/>
    <property type="molecule type" value="Genomic_DNA"/>
</dbReference>
<evidence type="ECO:0000259" key="7">
    <source>
        <dbReference type="Pfam" id="PF00828"/>
    </source>
</evidence>
<comment type="function">
    <text evidence="4">Binds to the 23S rRNA.</text>
</comment>
<dbReference type="InterPro" id="IPR021131">
    <property type="entry name" value="Ribosomal_uL15/eL18"/>
</dbReference>
<dbReference type="GO" id="GO:0003735">
    <property type="term" value="F:structural constituent of ribosome"/>
    <property type="evidence" value="ECO:0007669"/>
    <property type="project" value="InterPro"/>
</dbReference>
<comment type="similarity">
    <text evidence="1 4 5">Belongs to the universal ribosomal protein uL15 family.</text>
</comment>
<evidence type="ECO:0000256" key="6">
    <source>
        <dbReference type="SAM" id="MobiDB-lite"/>
    </source>
</evidence>
<gene>
    <name evidence="4" type="primary">rplO</name>
    <name evidence="8" type="ORF">A2949_00980</name>
</gene>
<evidence type="ECO:0000256" key="5">
    <source>
        <dbReference type="RuleBase" id="RU003888"/>
    </source>
</evidence>
<dbReference type="AlphaFoldDB" id="A0A1F4XYL8"/>
<organism evidence="8 9">
    <name type="scientific">Candidatus Adlerbacteria bacterium RIFCSPLOWO2_01_FULL_54_21b</name>
    <dbReference type="NCBI Taxonomy" id="1797245"/>
    <lineage>
        <taxon>Bacteria</taxon>
        <taxon>Candidatus Adleribacteriota</taxon>
    </lineage>
</organism>
<dbReference type="PROSITE" id="PS00475">
    <property type="entry name" value="RIBOSOMAL_L15"/>
    <property type="match status" value="1"/>
</dbReference>
<keyword evidence="4" id="KW-0699">rRNA-binding</keyword>
<dbReference type="NCBIfam" id="TIGR01071">
    <property type="entry name" value="rplO_bact"/>
    <property type="match status" value="1"/>
</dbReference>
<dbReference type="GO" id="GO:0022625">
    <property type="term" value="C:cytosolic large ribosomal subunit"/>
    <property type="evidence" value="ECO:0007669"/>
    <property type="project" value="TreeGrafter"/>
</dbReference>
<keyword evidence="4" id="KW-0694">RNA-binding</keyword>
<evidence type="ECO:0000313" key="9">
    <source>
        <dbReference type="Proteomes" id="UP000178585"/>
    </source>
</evidence>
<dbReference type="InterPro" id="IPR001196">
    <property type="entry name" value="Ribosomal_uL15_CS"/>
</dbReference>
<reference evidence="8 9" key="1">
    <citation type="journal article" date="2016" name="Nat. Commun.">
        <title>Thousands of microbial genomes shed light on interconnected biogeochemical processes in an aquifer system.</title>
        <authorList>
            <person name="Anantharaman K."/>
            <person name="Brown C.T."/>
            <person name="Hug L.A."/>
            <person name="Sharon I."/>
            <person name="Castelle C.J."/>
            <person name="Probst A.J."/>
            <person name="Thomas B.C."/>
            <person name="Singh A."/>
            <person name="Wilkins M.J."/>
            <person name="Karaoz U."/>
            <person name="Brodie E.L."/>
            <person name="Williams K.H."/>
            <person name="Hubbard S.S."/>
            <person name="Banfield J.F."/>
        </authorList>
    </citation>
    <scope>NUCLEOTIDE SEQUENCE [LARGE SCALE GENOMIC DNA]</scope>
</reference>